<name>A0A2G5T1U6_9PELO</name>
<comment type="caution">
    <text evidence="1">The sequence shown here is derived from an EMBL/GenBank/DDBJ whole genome shotgun (WGS) entry which is preliminary data.</text>
</comment>
<dbReference type="Proteomes" id="UP000230233">
    <property type="component" value="Chromosome X"/>
</dbReference>
<accession>A0A2G5T1U6</accession>
<reference evidence="2" key="1">
    <citation type="submission" date="2017-10" db="EMBL/GenBank/DDBJ databases">
        <title>Rapid genome shrinkage in a self-fertile nematode reveals novel sperm competition proteins.</title>
        <authorList>
            <person name="Yin D."/>
            <person name="Schwarz E.M."/>
            <person name="Thomas C.G."/>
            <person name="Felde R.L."/>
            <person name="Korf I.F."/>
            <person name="Cutter A.D."/>
            <person name="Schartner C.M."/>
            <person name="Ralston E.J."/>
            <person name="Meyer B.J."/>
            <person name="Haag E.S."/>
        </authorList>
    </citation>
    <scope>NUCLEOTIDE SEQUENCE [LARGE SCALE GENOMIC DNA]</scope>
    <source>
        <strain evidence="2">JU1422</strain>
    </source>
</reference>
<proteinExistence type="predicted"/>
<organism evidence="1 2">
    <name type="scientific">Caenorhabditis nigoni</name>
    <dbReference type="NCBI Taxonomy" id="1611254"/>
    <lineage>
        <taxon>Eukaryota</taxon>
        <taxon>Metazoa</taxon>
        <taxon>Ecdysozoa</taxon>
        <taxon>Nematoda</taxon>
        <taxon>Chromadorea</taxon>
        <taxon>Rhabditida</taxon>
        <taxon>Rhabditina</taxon>
        <taxon>Rhabditomorpha</taxon>
        <taxon>Rhabditoidea</taxon>
        <taxon>Rhabditidae</taxon>
        <taxon>Peloderinae</taxon>
        <taxon>Caenorhabditis</taxon>
    </lineage>
</organism>
<keyword evidence="2" id="KW-1185">Reference proteome</keyword>
<dbReference type="EMBL" id="PDUG01000006">
    <property type="protein sequence ID" value="PIC21129.1"/>
    <property type="molecule type" value="Genomic_DNA"/>
</dbReference>
<dbReference type="AlphaFoldDB" id="A0A2G5T1U6"/>
<gene>
    <name evidence="1" type="primary">Cnig_chr_X.g26084</name>
    <name evidence="1" type="ORF">B9Z55_026084</name>
</gene>
<sequence>MINVIMTRPIAHIHKKNNMTKTLLKTLVRKLERKNTHQWKIINSQADQATSYLYEAKNGAVPQVVKEASAAHFYYRGHFWKKANYTRWSDLGTAQREKWTEEWEKIREVQKVHAAQGLIVLRSQIKEEVKDGPKWAMKLRRRR</sequence>
<evidence type="ECO:0000313" key="1">
    <source>
        <dbReference type="EMBL" id="PIC21129.1"/>
    </source>
</evidence>
<evidence type="ECO:0000313" key="2">
    <source>
        <dbReference type="Proteomes" id="UP000230233"/>
    </source>
</evidence>
<protein>
    <submittedName>
        <fullName evidence="1">Uncharacterized protein</fullName>
    </submittedName>
</protein>
<dbReference type="OrthoDB" id="5894554at2759"/>